<keyword evidence="1" id="KW-0812">Transmembrane</keyword>
<protein>
    <submittedName>
        <fullName evidence="2">Uncharacterized protein</fullName>
    </submittedName>
</protein>
<evidence type="ECO:0000313" key="2">
    <source>
        <dbReference type="EMBL" id="CAG9317592.1"/>
    </source>
</evidence>
<evidence type="ECO:0000256" key="1">
    <source>
        <dbReference type="SAM" id="Phobius"/>
    </source>
</evidence>
<proteinExistence type="predicted"/>
<name>A0AAU9J0X2_9CILI</name>
<gene>
    <name evidence="2" type="ORF">BSTOLATCC_MIC18836</name>
</gene>
<evidence type="ECO:0000313" key="3">
    <source>
        <dbReference type="Proteomes" id="UP001162131"/>
    </source>
</evidence>
<keyword evidence="3" id="KW-1185">Reference proteome</keyword>
<sequence>MVAYLIFIIWANIYERRCSLNSFPIGENAKNYYNASQDAISLFAVSFLNISSIITLLYIASRKILPLFNYYSFVS</sequence>
<dbReference type="AlphaFoldDB" id="A0AAU9J0X2"/>
<reference evidence="2" key="1">
    <citation type="submission" date="2021-09" db="EMBL/GenBank/DDBJ databases">
        <authorList>
            <consortium name="AG Swart"/>
            <person name="Singh M."/>
            <person name="Singh A."/>
            <person name="Seah K."/>
            <person name="Emmerich C."/>
        </authorList>
    </citation>
    <scope>NUCLEOTIDE SEQUENCE</scope>
    <source>
        <strain evidence="2">ATCC30299</strain>
    </source>
</reference>
<keyword evidence="1" id="KW-0472">Membrane</keyword>
<organism evidence="2 3">
    <name type="scientific">Blepharisma stoltei</name>
    <dbReference type="NCBI Taxonomy" id="1481888"/>
    <lineage>
        <taxon>Eukaryota</taxon>
        <taxon>Sar</taxon>
        <taxon>Alveolata</taxon>
        <taxon>Ciliophora</taxon>
        <taxon>Postciliodesmatophora</taxon>
        <taxon>Heterotrichea</taxon>
        <taxon>Heterotrichida</taxon>
        <taxon>Blepharismidae</taxon>
        <taxon>Blepharisma</taxon>
    </lineage>
</organism>
<dbReference type="EMBL" id="CAJZBQ010000018">
    <property type="protein sequence ID" value="CAG9317592.1"/>
    <property type="molecule type" value="Genomic_DNA"/>
</dbReference>
<feature type="transmembrane region" description="Helical" evidence="1">
    <location>
        <begin position="39"/>
        <end position="60"/>
    </location>
</feature>
<accession>A0AAU9J0X2</accession>
<comment type="caution">
    <text evidence="2">The sequence shown here is derived from an EMBL/GenBank/DDBJ whole genome shotgun (WGS) entry which is preliminary data.</text>
</comment>
<dbReference type="Proteomes" id="UP001162131">
    <property type="component" value="Unassembled WGS sequence"/>
</dbReference>
<keyword evidence="1" id="KW-1133">Transmembrane helix</keyword>